<dbReference type="InterPro" id="IPR053134">
    <property type="entry name" value="RNA-dir_DNA_polymerase"/>
</dbReference>
<keyword evidence="4" id="KW-1185">Reference proteome</keyword>
<dbReference type="SUPFAM" id="SSF56672">
    <property type="entry name" value="DNA/RNA polymerases"/>
    <property type="match status" value="1"/>
</dbReference>
<reference evidence="3" key="2">
    <citation type="submission" date="2022-01" db="EMBL/GenBank/DDBJ databases">
        <authorList>
            <person name="Yamashiro T."/>
            <person name="Shiraishi A."/>
            <person name="Satake H."/>
            <person name="Nakayama K."/>
        </authorList>
    </citation>
    <scope>NUCLEOTIDE SEQUENCE</scope>
</reference>
<evidence type="ECO:0000259" key="1">
    <source>
        <dbReference type="Pfam" id="PF00078"/>
    </source>
</evidence>
<evidence type="ECO:0000259" key="2">
    <source>
        <dbReference type="Pfam" id="PF17919"/>
    </source>
</evidence>
<dbReference type="PANTHER" id="PTHR24559:SF450">
    <property type="entry name" value="RNA-DIRECTED DNA POLYMERASE HOMOLOG"/>
    <property type="match status" value="1"/>
</dbReference>
<feature type="domain" description="Reverse transcriptase/retrotransposon-derived protein RNase H-like" evidence="2">
    <location>
        <begin position="293"/>
        <end position="343"/>
    </location>
</feature>
<dbReference type="InterPro" id="IPR041577">
    <property type="entry name" value="RT_RNaseH_2"/>
</dbReference>
<protein>
    <submittedName>
        <fullName evidence="3">Transposon ty3-I gag-pol polyprotein</fullName>
    </submittedName>
</protein>
<evidence type="ECO:0000313" key="4">
    <source>
        <dbReference type="Proteomes" id="UP001151760"/>
    </source>
</evidence>
<dbReference type="EMBL" id="BQNB010016347">
    <property type="protein sequence ID" value="GJT50738.1"/>
    <property type="molecule type" value="Genomic_DNA"/>
</dbReference>
<dbReference type="CDD" id="cd01647">
    <property type="entry name" value="RT_LTR"/>
    <property type="match status" value="1"/>
</dbReference>
<evidence type="ECO:0000313" key="3">
    <source>
        <dbReference type="EMBL" id="GJT50738.1"/>
    </source>
</evidence>
<dbReference type="InterPro" id="IPR043128">
    <property type="entry name" value="Rev_trsase/Diguanyl_cyclase"/>
</dbReference>
<feature type="domain" description="Reverse transcriptase" evidence="1">
    <location>
        <begin position="152"/>
        <end position="238"/>
    </location>
</feature>
<dbReference type="Gene3D" id="3.30.70.270">
    <property type="match status" value="1"/>
</dbReference>
<dbReference type="Pfam" id="PF17919">
    <property type="entry name" value="RT_RNaseH_2"/>
    <property type="match status" value="1"/>
</dbReference>
<dbReference type="InterPro" id="IPR043502">
    <property type="entry name" value="DNA/RNA_pol_sf"/>
</dbReference>
<dbReference type="PANTHER" id="PTHR24559">
    <property type="entry name" value="TRANSPOSON TY3-I GAG-POL POLYPROTEIN"/>
    <property type="match status" value="1"/>
</dbReference>
<dbReference type="InterPro" id="IPR000477">
    <property type="entry name" value="RT_dom"/>
</dbReference>
<gene>
    <name evidence="3" type="ORF">Tco_0976895</name>
</gene>
<accession>A0ABQ5EIX8</accession>
<dbReference type="Gene3D" id="3.10.10.10">
    <property type="entry name" value="HIV Type 1 Reverse Transcriptase, subunit A, domain 1"/>
    <property type="match status" value="1"/>
</dbReference>
<comment type="caution">
    <text evidence="3">The sequence shown here is derived from an EMBL/GenBank/DDBJ whole genome shotgun (WGS) entry which is preliminary data.</text>
</comment>
<proteinExistence type="predicted"/>
<name>A0ABQ5EIX8_9ASTR</name>
<dbReference type="Pfam" id="PF00078">
    <property type="entry name" value="RVT_1"/>
    <property type="match status" value="1"/>
</dbReference>
<organism evidence="3 4">
    <name type="scientific">Tanacetum coccineum</name>
    <dbReference type="NCBI Taxonomy" id="301880"/>
    <lineage>
        <taxon>Eukaryota</taxon>
        <taxon>Viridiplantae</taxon>
        <taxon>Streptophyta</taxon>
        <taxon>Embryophyta</taxon>
        <taxon>Tracheophyta</taxon>
        <taxon>Spermatophyta</taxon>
        <taxon>Magnoliopsida</taxon>
        <taxon>eudicotyledons</taxon>
        <taxon>Gunneridae</taxon>
        <taxon>Pentapetalae</taxon>
        <taxon>asterids</taxon>
        <taxon>campanulids</taxon>
        <taxon>Asterales</taxon>
        <taxon>Asteraceae</taxon>
        <taxon>Asteroideae</taxon>
        <taxon>Anthemideae</taxon>
        <taxon>Anthemidinae</taxon>
        <taxon>Tanacetum</taxon>
    </lineage>
</organism>
<reference evidence="3" key="1">
    <citation type="journal article" date="2022" name="Int. J. Mol. Sci.">
        <title>Draft Genome of Tanacetum Coccineum: Genomic Comparison of Closely Related Tanacetum-Family Plants.</title>
        <authorList>
            <person name="Yamashiro T."/>
            <person name="Shiraishi A."/>
            <person name="Nakayama K."/>
            <person name="Satake H."/>
        </authorList>
    </citation>
    <scope>NUCLEOTIDE SEQUENCE</scope>
</reference>
<dbReference type="Proteomes" id="UP001151760">
    <property type="component" value="Unassembled WGS sequence"/>
</dbReference>
<sequence>MAGGSKLISQYIVKDFQWKIQGVFFATDVMLLPLGGCKLVLGIQWLSTLGNIQWNFQELKMEFMFQGKKDAYLNSICCVEPSATLHLIQCGDDHELSRNTELQALLDEYVDVFEEPKTLPPHRSFDHQILLKKGDVNVNIRPYRYPPAQKDVIQTMLNKFTMKDKFPIPVTEELIDELQGAQMFSKLDLKSGYHQIRMKKEDVYKTAFKSHEGHYEFVVMPFGLSNAPSTFQALMNFMRMNTLFAKKSEYVLETSRVKYISHVISGMGVVTDQGYAIISQPLTTLLKKNAFQWNPQTQTAFQKLKQALINSPVLALLNFKEDIVIENDSSGVGIGVVLQQQDTRITTPFQSKWLPKLLGFNYEIEYKKGKDNMVANALSRIKRQAELFSLLPCGLSNELMDFVVTTWSSDDSLHKTVEGLKNKTLTGSKYE</sequence>